<dbReference type="Proteomes" id="UP000314294">
    <property type="component" value="Unassembled WGS sequence"/>
</dbReference>
<name>A0A4Z2FNW6_9TELE</name>
<proteinExistence type="predicted"/>
<comment type="caution">
    <text evidence="2">The sequence shown here is derived from an EMBL/GenBank/DDBJ whole genome shotgun (WGS) entry which is preliminary data.</text>
</comment>
<organism evidence="2 3">
    <name type="scientific">Liparis tanakae</name>
    <name type="common">Tanaka's snailfish</name>
    <dbReference type="NCBI Taxonomy" id="230148"/>
    <lineage>
        <taxon>Eukaryota</taxon>
        <taxon>Metazoa</taxon>
        <taxon>Chordata</taxon>
        <taxon>Craniata</taxon>
        <taxon>Vertebrata</taxon>
        <taxon>Euteleostomi</taxon>
        <taxon>Actinopterygii</taxon>
        <taxon>Neopterygii</taxon>
        <taxon>Teleostei</taxon>
        <taxon>Neoteleostei</taxon>
        <taxon>Acanthomorphata</taxon>
        <taxon>Eupercaria</taxon>
        <taxon>Perciformes</taxon>
        <taxon>Cottioidei</taxon>
        <taxon>Cottales</taxon>
        <taxon>Liparidae</taxon>
        <taxon>Liparis</taxon>
    </lineage>
</organism>
<sequence>MCAAVGDGLRIGRVVEMESCCSCFAEVQIRGVPLRPVSILPWIILKGGDISTASEQTGRVDVEQKPSEGRQRAVSLDVKEQMKGSVHDTALFTLDSLDHHDHHTTTTTASALRYTAVHTSYISVLGLAPATTIRPEPHNPSRMDWSTGNFCQQKM</sequence>
<protein>
    <submittedName>
        <fullName evidence="2">Uncharacterized protein</fullName>
    </submittedName>
</protein>
<evidence type="ECO:0000313" key="3">
    <source>
        <dbReference type="Proteomes" id="UP000314294"/>
    </source>
</evidence>
<dbReference type="AlphaFoldDB" id="A0A4Z2FNW6"/>
<gene>
    <name evidence="2" type="ORF">EYF80_047359</name>
</gene>
<evidence type="ECO:0000313" key="2">
    <source>
        <dbReference type="EMBL" id="TNN42463.1"/>
    </source>
</evidence>
<keyword evidence="3" id="KW-1185">Reference proteome</keyword>
<dbReference type="EMBL" id="SRLO01001034">
    <property type="protein sequence ID" value="TNN42463.1"/>
    <property type="molecule type" value="Genomic_DNA"/>
</dbReference>
<accession>A0A4Z2FNW6</accession>
<evidence type="ECO:0000256" key="1">
    <source>
        <dbReference type="SAM" id="MobiDB-lite"/>
    </source>
</evidence>
<feature type="compositionally biased region" description="Polar residues" evidence="1">
    <location>
        <begin position="144"/>
        <end position="155"/>
    </location>
</feature>
<reference evidence="2 3" key="1">
    <citation type="submission" date="2019-03" db="EMBL/GenBank/DDBJ databases">
        <title>First draft genome of Liparis tanakae, snailfish: a comprehensive survey of snailfish specific genes.</title>
        <authorList>
            <person name="Kim W."/>
            <person name="Song I."/>
            <person name="Jeong J.-H."/>
            <person name="Kim D."/>
            <person name="Kim S."/>
            <person name="Ryu S."/>
            <person name="Song J.Y."/>
            <person name="Lee S.K."/>
        </authorList>
    </citation>
    <scope>NUCLEOTIDE SEQUENCE [LARGE SCALE GENOMIC DNA]</scope>
    <source>
        <tissue evidence="2">Muscle</tissue>
    </source>
</reference>
<feature type="region of interest" description="Disordered" evidence="1">
    <location>
        <begin position="134"/>
        <end position="155"/>
    </location>
</feature>